<feature type="domain" description="Cupin type-2" evidence="1">
    <location>
        <begin position="46"/>
        <end position="111"/>
    </location>
</feature>
<dbReference type="InterPro" id="IPR013096">
    <property type="entry name" value="Cupin_2"/>
</dbReference>
<dbReference type="SUPFAM" id="SSF51182">
    <property type="entry name" value="RmlC-like cupins"/>
    <property type="match status" value="1"/>
</dbReference>
<dbReference type="STRING" id="661478.OP10G_3941"/>
<dbReference type="eggNOG" id="COG4101">
    <property type="taxonomic scope" value="Bacteria"/>
</dbReference>
<dbReference type="CDD" id="cd02210">
    <property type="entry name" value="cupin_BLR2406-like"/>
    <property type="match status" value="1"/>
</dbReference>
<dbReference type="PANTHER" id="PTHR40112">
    <property type="entry name" value="H2HPP ISOMERASE"/>
    <property type="match status" value="1"/>
</dbReference>
<name>A0A068NYS0_FIMGI</name>
<organism evidence="2 3">
    <name type="scientific">Fimbriimonas ginsengisoli Gsoil 348</name>
    <dbReference type="NCBI Taxonomy" id="661478"/>
    <lineage>
        <taxon>Bacteria</taxon>
        <taxon>Bacillati</taxon>
        <taxon>Armatimonadota</taxon>
        <taxon>Fimbriimonadia</taxon>
        <taxon>Fimbriimonadales</taxon>
        <taxon>Fimbriimonadaceae</taxon>
        <taxon>Fimbriimonas</taxon>
    </lineage>
</organism>
<protein>
    <submittedName>
        <fullName evidence="2">Cupin 2 barrel domain-containing protein</fullName>
    </submittedName>
</protein>
<dbReference type="InterPro" id="IPR017102">
    <property type="entry name" value="UCP037087"/>
</dbReference>
<dbReference type="Gene3D" id="2.60.120.10">
    <property type="entry name" value="Jelly Rolls"/>
    <property type="match status" value="1"/>
</dbReference>
<proteinExistence type="predicted"/>
<dbReference type="InterPro" id="IPR011051">
    <property type="entry name" value="RmlC_Cupin_sf"/>
</dbReference>
<reference evidence="2 3" key="1">
    <citation type="journal article" date="2014" name="PLoS ONE">
        <title>The first complete genome sequence of the class fimbriimonadia in the phylum armatimonadetes.</title>
        <authorList>
            <person name="Hu Z.Y."/>
            <person name="Wang Y.Z."/>
            <person name="Im W.T."/>
            <person name="Wang S.Y."/>
            <person name="Zhao G.P."/>
            <person name="Zheng H.J."/>
            <person name="Quan Z.X."/>
        </authorList>
    </citation>
    <scope>NUCLEOTIDE SEQUENCE [LARGE SCALE GENOMIC DNA]</scope>
    <source>
        <strain evidence="2">Gsoil 348</strain>
    </source>
</reference>
<dbReference type="OrthoDB" id="25744at2"/>
<dbReference type="Pfam" id="PF07883">
    <property type="entry name" value="Cupin_2"/>
    <property type="match status" value="1"/>
</dbReference>
<dbReference type="InterPro" id="IPR014710">
    <property type="entry name" value="RmlC-like_jellyroll"/>
</dbReference>
<evidence type="ECO:0000313" key="3">
    <source>
        <dbReference type="Proteomes" id="UP000027982"/>
    </source>
</evidence>
<dbReference type="PIRSF" id="PIRSF037087">
    <property type="entry name" value="UCP037087"/>
    <property type="match status" value="1"/>
</dbReference>
<accession>A0A068NYS0</accession>
<dbReference type="AlphaFoldDB" id="A0A068NYS0"/>
<sequence>MATVGTDRVHVVRNSDTYEGKQGLTYFTGISKESTGSKGVCLHALNIPPSGRANAHYHDGHESAIYMLSGHAEQLWGDQLENHDEIFPGDYVYIPSGVPHVVMNASSTEPIMAVIARTDPNEQESVVLTPELEARVDEFLKNRK</sequence>
<evidence type="ECO:0000259" key="1">
    <source>
        <dbReference type="Pfam" id="PF07883"/>
    </source>
</evidence>
<dbReference type="RefSeq" id="WP_025228781.1">
    <property type="nucleotide sequence ID" value="NZ_CP007139.1"/>
</dbReference>
<dbReference type="PANTHER" id="PTHR40112:SF1">
    <property type="entry name" value="H2HPP ISOMERASE"/>
    <property type="match status" value="1"/>
</dbReference>
<dbReference type="InterPro" id="IPR052535">
    <property type="entry name" value="Bacilysin_H2HPP_isomerase"/>
</dbReference>
<keyword evidence="3" id="KW-1185">Reference proteome</keyword>
<gene>
    <name evidence="2" type="ORF">OP10G_3941</name>
</gene>
<dbReference type="HOGENOM" id="CLU_090057_0_0_0"/>
<dbReference type="KEGG" id="fgi:OP10G_3941"/>
<dbReference type="Proteomes" id="UP000027982">
    <property type="component" value="Chromosome"/>
</dbReference>
<evidence type="ECO:0000313" key="2">
    <source>
        <dbReference type="EMBL" id="AIE87309.1"/>
    </source>
</evidence>
<dbReference type="EMBL" id="CP007139">
    <property type="protein sequence ID" value="AIE87309.1"/>
    <property type="molecule type" value="Genomic_DNA"/>
</dbReference>